<reference evidence="12 13" key="1">
    <citation type="submission" date="2024-01" db="EMBL/GenBank/DDBJ databases">
        <title>The genome of the rayed Mediterranean limpet Patella caerulea (Linnaeus, 1758).</title>
        <authorList>
            <person name="Anh-Thu Weber A."/>
            <person name="Halstead-Nussloch G."/>
        </authorList>
    </citation>
    <scope>NUCLEOTIDE SEQUENCE [LARGE SCALE GENOMIC DNA]</scope>
    <source>
        <strain evidence="12">AATW-2023a</strain>
        <tissue evidence="12">Whole specimen</tissue>
    </source>
</reference>
<comment type="subcellular location">
    <subcellularLocation>
        <location evidence="1 11">Golgi apparatus membrane</location>
        <topology evidence="1 11">Single-pass type II membrane protein</topology>
    </subcellularLocation>
</comment>
<evidence type="ECO:0000256" key="7">
    <source>
        <dbReference type="ARBA" id="ARBA00022989"/>
    </source>
</evidence>
<keyword evidence="10" id="KW-0325">Glycoprotein</keyword>
<keyword evidence="7 11" id="KW-1133">Transmembrane helix</keyword>
<keyword evidence="13" id="KW-1185">Reference proteome</keyword>
<dbReference type="PANTHER" id="PTHR11214">
    <property type="entry name" value="BETA-1,3-N-ACETYLGLUCOSAMINYLTRANSFERASE"/>
    <property type="match status" value="1"/>
</dbReference>
<keyword evidence="9 11" id="KW-0472">Membrane</keyword>
<dbReference type="FunFam" id="3.90.550.50:FF:000001">
    <property type="entry name" value="Hexosyltransferase"/>
    <property type="match status" value="1"/>
</dbReference>
<name>A0AAN8G5B0_PATCE</name>
<keyword evidence="5 11" id="KW-0812">Transmembrane</keyword>
<gene>
    <name evidence="12" type="ORF">SNE40_021886</name>
</gene>
<sequence length="449" mass="51635">MIGRFSGFISSIMVKYLKYIAGLFIIYLTVYSNIFSIYLQTRLISNSSNFKPVRTFEDSSHHVDASGGNYKSVSNRNNSLDKVSIFKSNAYVAYASNRPTDAPTANYKHVPRGNSSSEEFNSFKSIRNLQHGRGHSTSAPTTNYIQVRGENSSVDKFSSCSRNASLIALDKRKNPVFDGEYLLNNKSICCGPTPIIAIVVVHTAPHHFNRRQNVRETYGSRELFLPIEIRVIFLLGRVNSSEMQNKILRENTRYGDIIQGNFIDAYHNLTLKAVMGLHWISHYCSKVKYVIKTDDDVMFDMWKFLELVDAKNLYVSNTIYCICRNRDIIYRDGKWAVDNVYFKGQTRYPFKYCMGFVIVFSGDVIPTLYSASYVVPFLWIDDVYVTGMLRTAVNGIKIIPQGGDLKITDFKFGATYLKYVRHQYTYLAFVANENTFRDTWNFIKEWNQK</sequence>
<dbReference type="AlphaFoldDB" id="A0AAN8G5B0"/>
<organism evidence="12 13">
    <name type="scientific">Patella caerulea</name>
    <name type="common">Rayed Mediterranean limpet</name>
    <dbReference type="NCBI Taxonomy" id="87958"/>
    <lineage>
        <taxon>Eukaryota</taxon>
        <taxon>Metazoa</taxon>
        <taxon>Spiralia</taxon>
        <taxon>Lophotrochozoa</taxon>
        <taxon>Mollusca</taxon>
        <taxon>Gastropoda</taxon>
        <taxon>Patellogastropoda</taxon>
        <taxon>Patelloidea</taxon>
        <taxon>Patellidae</taxon>
        <taxon>Patella</taxon>
    </lineage>
</organism>
<accession>A0AAN8G5B0</accession>
<feature type="transmembrane region" description="Helical" evidence="11">
    <location>
        <begin position="20"/>
        <end position="39"/>
    </location>
</feature>
<evidence type="ECO:0000313" key="12">
    <source>
        <dbReference type="EMBL" id="KAK6167971.1"/>
    </source>
</evidence>
<proteinExistence type="inferred from homology"/>
<evidence type="ECO:0000313" key="13">
    <source>
        <dbReference type="Proteomes" id="UP001347796"/>
    </source>
</evidence>
<keyword evidence="3 11" id="KW-0328">Glycosyltransferase</keyword>
<protein>
    <recommendedName>
        <fullName evidence="11">Hexosyltransferase</fullName>
        <ecNumber evidence="11">2.4.1.-</ecNumber>
    </recommendedName>
</protein>
<dbReference type="Proteomes" id="UP001347796">
    <property type="component" value="Unassembled WGS sequence"/>
</dbReference>
<evidence type="ECO:0000256" key="6">
    <source>
        <dbReference type="ARBA" id="ARBA00022968"/>
    </source>
</evidence>
<dbReference type="InterPro" id="IPR002659">
    <property type="entry name" value="Glyco_trans_31"/>
</dbReference>
<dbReference type="GO" id="GO:0000139">
    <property type="term" value="C:Golgi membrane"/>
    <property type="evidence" value="ECO:0007669"/>
    <property type="project" value="UniProtKB-SubCell"/>
</dbReference>
<keyword evidence="8 11" id="KW-0333">Golgi apparatus</keyword>
<evidence type="ECO:0000256" key="10">
    <source>
        <dbReference type="ARBA" id="ARBA00023180"/>
    </source>
</evidence>
<dbReference type="GO" id="GO:0006493">
    <property type="term" value="P:protein O-linked glycosylation"/>
    <property type="evidence" value="ECO:0007669"/>
    <property type="project" value="TreeGrafter"/>
</dbReference>
<comment type="similarity">
    <text evidence="2 11">Belongs to the glycosyltransferase 31 family.</text>
</comment>
<keyword evidence="6 11" id="KW-0735">Signal-anchor</keyword>
<evidence type="ECO:0000256" key="2">
    <source>
        <dbReference type="ARBA" id="ARBA00008661"/>
    </source>
</evidence>
<keyword evidence="4" id="KW-0808">Transferase</keyword>
<evidence type="ECO:0000256" key="9">
    <source>
        <dbReference type="ARBA" id="ARBA00023136"/>
    </source>
</evidence>
<evidence type="ECO:0000256" key="5">
    <source>
        <dbReference type="ARBA" id="ARBA00022692"/>
    </source>
</evidence>
<dbReference type="EMBL" id="JAZGQO010000018">
    <property type="protein sequence ID" value="KAK6167971.1"/>
    <property type="molecule type" value="Genomic_DNA"/>
</dbReference>
<evidence type="ECO:0000256" key="3">
    <source>
        <dbReference type="ARBA" id="ARBA00022676"/>
    </source>
</evidence>
<dbReference type="GO" id="GO:0016758">
    <property type="term" value="F:hexosyltransferase activity"/>
    <property type="evidence" value="ECO:0007669"/>
    <property type="project" value="InterPro"/>
</dbReference>
<evidence type="ECO:0000256" key="4">
    <source>
        <dbReference type="ARBA" id="ARBA00022679"/>
    </source>
</evidence>
<dbReference type="Gene3D" id="3.90.550.50">
    <property type="match status" value="1"/>
</dbReference>
<evidence type="ECO:0000256" key="8">
    <source>
        <dbReference type="ARBA" id="ARBA00023034"/>
    </source>
</evidence>
<dbReference type="PANTHER" id="PTHR11214:SF314">
    <property type="entry name" value="HEXOSYLTRANSFERASE"/>
    <property type="match status" value="1"/>
</dbReference>
<evidence type="ECO:0000256" key="1">
    <source>
        <dbReference type="ARBA" id="ARBA00004323"/>
    </source>
</evidence>
<dbReference type="Pfam" id="PF01762">
    <property type="entry name" value="Galactosyl_T"/>
    <property type="match status" value="1"/>
</dbReference>
<comment type="caution">
    <text evidence="12">The sequence shown here is derived from an EMBL/GenBank/DDBJ whole genome shotgun (WGS) entry which is preliminary data.</text>
</comment>
<dbReference type="EC" id="2.4.1.-" evidence="11"/>
<evidence type="ECO:0000256" key="11">
    <source>
        <dbReference type="RuleBase" id="RU363063"/>
    </source>
</evidence>